<dbReference type="EMBL" id="JAGYWB010000019">
    <property type="protein sequence ID" value="KAI0488148.1"/>
    <property type="molecule type" value="Genomic_DNA"/>
</dbReference>
<comment type="caution">
    <text evidence="4">The sequence shown here is derived from an EMBL/GenBank/DDBJ whole genome shotgun (WGS) entry which is preliminary data.</text>
</comment>
<keyword evidence="5" id="KW-1185">Reference proteome</keyword>
<evidence type="ECO:0000256" key="3">
    <source>
        <dbReference type="SAM" id="Phobius"/>
    </source>
</evidence>
<keyword evidence="2" id="KW-0813">Transport</keyword>
<reference evidence="4" key="1">
    <citation type="journal article" date="2022" name="Front. Genet.">
        <title>Chromosome-Scale Assembly of the Dendrobium nobile Genome Provides Insights Into the Molecular Mechanism of the Biosynthesis of the Medicinal Active Ingredient of Dendrobium.</title>
        <authorList>
            <person name="Xu Q."/>
            <person name="Niu S.-C."/>
            <person name="Li K.-L."/>
            <person name="Zheng P.-J."/>
            <person name="Zhang X.-J."/>
            <person name="Jia Y."/>
            <person name="Liu Y."/>
            <person name="Niu Y.-X."/>
            <person name="Yu L.-H."/>
            <person name="Chen D.-F."/>
            <person name="Zhang G.-Q."/>
        </authorList>
    </citation>
    <scope>NUCLEOTIDE SEQUENCE</scope>
    <source>
        <tissue evidence="4">Leaf</tissue>
    </source>
</reference>
<gene>
    <name evidence="4" type="ORF">KFK09_027975</name>
</gene>
<dbReference type="PANTHER" id="PTHR23500:SF574">
    <property type="entry name" value="SUGAR TRANSPORT PROTEIN 1"/>
    <property type="match status" value="1"/>
</dbReference>
<evidence type="ECO:0000313" key="4">
    <source>
        <dbReference type="EMBL" id="KAI0488148.1"/>
    </source>
</evidence>
<proteinExistence type="inferred from homology"/>
<organism evidence="4 5">
    <name type="scientific">Dendrobium nobile</name>
    <name type="common">Orchid</name>
    <dbReference type="NCBI Taxonomy" id="94219"/>
    <lineage>
        <taxon>Eukaryota</taxon>
        <taxon>Viridiplantae</taxon>
        <taxon>Streptophyta</taxon>
        <taxon>Embryophyta</taxon>
        <taxon>Tracheophyta</taxon>
        <taxon>Spermatophyta</taxon>
        <taxon>Magnoliopsida</taxon>
        <taxon>Liliopsida</taxon>
        <taxon>Asparagales</taxon>
        <taxon>Orchidaceae</taxon>
        <taxon>Epidendroideae</taxon>
        <taxon>Malaxideae</taxon>
        <taxon>Dendrobiinae</taxon>
        <taxon>Dendrobium</taxon>
    </lineage>
</organism>
<keyword evidence="3" id="KW-0812">Transmembrane</keyword>
<dbReference type="AlphaFoldDB" id="A0A8T3A187"/>
<protein>
    <submittedName>
        <fullName evidence="4">Uncharacterized protein</fullName>
    </submittedName>
</protein>
<evidence type="ECO:0000313" key="5">
    <source>
        <dbReference type="Proteomes" id="UP000829196"/>
    </source>
</evidence>
<dbReference type="SMR" id="A0A8T3A187"/>
<comment type="similarity">
    <text evidence="1">Belongs to the major facilitator superfamily. Sugar transporter (TC 2.A.1.1) family.</text>
</comment>
<keyword evidence="3" id="KW-1133">Transmembrane helix</keyword>
<name>A0A8T3A187_DENNO</name>
<dbReference type="PANTHER" id="PTHR23500">
    <property type="entry name" value="SOLUTE CARRIER FAMILY 2, FACILITATED GLUCOSE TRANSPORTER"/>
    <property type="match status" value="1"/>
</dbReference>
<dbReference type="OrthoDB" id="1651023at2759"/>
<accession>A0A8T3A187</accession>
<evidence type="ECO:0000256" key="2">
    <source>
        <dbReference type="ARBA" id="ARBA00022448"/>
    </source>
</evidence>
<dbReference type="GO" id="GO:0015144">
    <property type="term" value="F:carbohydrate transmembrane transporter activity"/>
    <property type="evidence" value="ECO:0007669"/>
    <property type="project" value="InterPro"/>
</dbReference>
<sequence length="76" mass="8647">MLSFQFTANKVAVKEYPDKLTVFVFLTCLVATTSDLIFGYDLEISGGVTLIDCFLAQFFSSVFHKEKESHSTNEYY</sequence>
<dbReference type="InterPro" id="IPR045262">
    <property type="entry name" value="STP/PLT_plant"/>
</dbReference>
<feature type="transmembrane region" description="Helical" evidence="3">
    <location>
        <begin position="20"/>
        <end position="38"/>
    </location>
</feature>
<keyword evidence="3" id="KW-0472">Membrane</keyword>
<dbReference type="Proteomes" id="UP000829196">
    <property type="component" value="Unassembled WGS sequence"/>
</dbReference>
<evidence type="ECO:0000256" key="1">
    <source>
        <dbReference type="ARBA" id="ARBA00010992"/>
    </source>
</evidence>